<feature type="transmembrane region" description="Helical" evidence="1">
    <location>
        <begin position="172"/>
        <end position="190"/>
    </location>
</feature>
<evidence type="ECO:0000313" key="3">
    <source>
        <dbReference type="Proteomes" id="UP000728185"/>
    </source>
</evidence>
<dbReference type="GO" id="GO:0003723">
    <property type="term" value="F:RNA binding"/>
    <property type="evidence" value="ECO:0007669"/>
    <property type="project" value="InterPro"/>
</dbReference>
<dbReference type="GO" id="GO:0033897">
    <property type="term" value="F:ribonuclease T2 activity"/>
    <property type="evidence" value="ECO:0007669"/>
    <property type="project" value="InterPro"/>
</dbReference>
<reference evidence="2" key="1">
    <citation type="submission" date="2019-05" db="EMBL/GenBank/DDBJ databases">
        <title>Annotation for the trematode Fasciolopsis buski.</title>
        <authorList>
            <person name="Choi Y.-J."/>
        </authorList>
    </citation>
    <scope>NUCLEOTIDE SEQUENCE</scope>
    <source>
        <strain evidence="2">HT</strain>
        <tissue evidence="2">Whole worm</tissue>
    </source>
</reference>
<protein>
    <submittedName>
        <fullName evidence="2">Uncharacterized protein</fullName>
    </submittedName>
</protein>
<dbReference type="SUPFAM" id="SSF55895">
    <property type="entry name" value="Ribonuclease Rh-like"/>
    <property type="match status" value="1"/>
</dbReference>
<gene>
    <name evidence="2" type="ORF">FBUS_08834</name>
</gene>
<dbReference type="InterPro" id="IPR036430">
    <property type="entry name" value="RNase_T2-like_sf"/>
</dbReference>
<organism evidence="2 3">
    <name type="scientific">Fasciolopsis buskii</name>
    <dbReference type="NCBI Taxonomy" id="27845"/>
    <lineage>
        <taxon>Eukaryota</taxon>
        <taxon>Metazoa</taxon>
        <taxon>Spiralia</taxon>
        <taxon>Lophotrochozoa</taxon>
        <taxon>Platyhelminthes</taxon>
        <taxon>Trematoda</taxon>
        <taxon>Digenea</taxon>
        <taxon>Plagiorchiida</taxon>
        <taxon>Echinostomata</taxon>
        <taxon>Echinostomatoidea</taxon>
        <taxon>Fasciolidae</taxon>
        <taxon>Fasciolopsis</taxon>
    </lineage>
</organism>
<dbReference type="AlphaFoldDB" id="A0A8E0RSU9"/>
<evidence type="ECO:0000256" key="1">
    <source>
        <dbReference type="SAM" id="Phobius"/>
    </source>
</evidence>
<dbReference type="Gene3D" id="3.90.730.10">
    <property type="entry name" value="Ribonuclease T2-like"/>
    <property type="match status" value="1"/>
</dbReference>
<comment type="caution">
    <text evidence="2">The sequence shown here is derived from an EMBL/GenBank/DDBJ whole genome shotgun (WGS) entry which is preliminary data.</text>
</comment>
<accession>A0A8E0RSU9</accession>
<keyword evidence="1" id="KW-1133">Transmembrane helix</keyword>
<evidence type="ECO:0000313" key="2">
    <source>
        <dbReference type="EMBL" id="KAA0187094.1"/>
    </source>
</evidence>
<proteinExistence type="predicted"/>
<name>A0A8E0RSU9_9TREM</name>
<keyword evidence="1" id="KW-0812">Transmembrane</keyword>
<sequence length="191" mass="22050">MWIAYSLNDLARSRSPKILGLSTFVFSFAIPTVTPVLTQPVLSGGNVSESLLFNIFLLEVNRMVYSSLIQFVSDFFFQRDDMGRVIQSKLGVRPYLTCFKHHSFGFLLFPTTQHQTAYLSEVRICFSWNLSYIDCQYKQSHVVDITLTSNDLCPDEFIFPPWTTTWTYFCRFVYGLLGLISFCVLLRLLLS</sequence>
<keyword evidence="3" id="KW-1185">Reference proteome</keyword>
<keyword evidence="1" id="KW-0472">Membrane</keyword>
<dbReference type="Proteomes" id="UP000728185">
    <property type="component" value="Unassembled WGS sequence"/>
</dbReference>
<dbReference type="EMBL" id="LUCM01009354">
    <property type="protein sequence ID" value="KAA0187094.1"/>
    <property type="molecule type" value="Genomic_DNA"/>
</dbReference>